<dbReference type="KEGG" id="nik:F5I99_05825"/>
<sequence>MIRKKCPGCGAKTAFFKSVFASRSFPFTCRYCGEKQFRRHDFTKLLAYFGASIGLFALLFLFMTKGLQIAIILLFGFLCLLFLAYVSELFIFDLSGYGDQEKNRVAIQSKRNIWITIVVIFLGVIFYFFDL</sequence>
<evidence type="ECO:0000256" key="1">
    <source>
        <dbReference type="SAM" id="Phobius"/>
    </source>
</evidence>
<keyword evidence="3" id="KW-1185">Reference proteome</keyword>
<dbReference type="Proteomes" id="UP000325606">
    <property type="component" value="Chromosome"/>
</dbReference>
<dbReference type="EMBL" id="CP044222">
    <property type="protein sequence ID" value="QEW06052.1"/>
    <property type="molecule type" value="Genomic_DNA"/>
</dbReference>
<accession>A0A5J6LCV2</accession>
<feature type="transmembrane region" description="Helical" evidence="1">
    <location>
        <begin position="69"/>
        <end position="92"/>
    </location>
</feature>
<dbReference type="RefSeq" id="WP_151054084.1">
    <property type="nucleotide sequence ID" value="NZ_CP044222.1"/>
</dbReference>
<proteinExistence type="predicted"/>
<evidence type="ECO:0000313" key="2">
    <source>
        <dbReference type="EMBL" id="QEW06052.1"/>
    </source>
</evidence>
<organism evidence="2 3">
    <name type="scientific">Nitrincola iocasae</name>
    <dbReference type="NCBI Taxonomy" id="2614693"/>
    <lineage>
        <taxon>Bacteria</taxon>
        <taxon>Pseudomonadati</taxon>
        <taxon>Pseudomonadota</taxon>
        <taxon>Gammaproteobacteria</taxon>
        <taxon>Oceanospirillales</taxon>
        <taxon>Oceanospirillaceae</taxon>
        <taxon>Nitrincola</taxon>
    </lineage>
</organism>
<evidence type="ECO:0008006" key="4">
    <source>
        <dbReference type="Google" id="ProtNLM"/>
    </source>
</evidence>
<reference evidence="2 3" key="1">
    <citation type="submission" date="2019-09" db="EMBL/GenBank/DDBJ databases">
        <title>Nitrincola iocasae sp. nov., a bacterium isolated from the sediment collected at a cold seep field in South China Sea.</title>
        <authorList>
            <person name="Zhang H."/>
            <person name="Wang H."/>
            <person name="Li C."/>
        </authorList>
    </citation>
    <scope>NUCLEOTIDE SEQUENCE [LARGE SCALE GENOMIC DNA]</scope>
    <source>
        <strain evidence="2 3">KXZD1103</strain>
    </source>
</reference>
<name>A0A5J6LCV2_9GAMM</name>
<dbReference type="AlphaFoldDB" id="A0A5J6LCV2"/>
<evidence type="ECO:0000313" key="3">
    <source>
        <dbReference type="Proteomes" id="UP000325606"/>
    </source>
</evidence>
<gene>
    <name evidence="2" type="ORF">F5I99_05825</name>
</gene>
<protein>
    <recommendedName>
        <fullName evidence="4">Cxxc_20_cxxc protein</fullName>
    </recommendedName>
</protein>
<feature type="transmembrane region" description="Helical" evidence="1">
    <location>
        <begin position="113"/>
        <end position="129"/>
    </location>
</feature>
<keyword evidence="1" id="KW-1133">Transmembrane helix</keyword>
<feature type="transmembrane region" description="Helical" evidence="1">
    <location>
        <begin position="45"/>
        <end position="63"/>
    </location>
</feature>
<keyword evidence="1" id="KW-0472">Membrane</keyword>
<keyword evidence="1" id="KW-0812">Transmembrane</keyword>